<dbReference type="GO" id="GO:0006542">
    <property type="term" value="P:glutamine biosynthetic process"/>
    <property type="evidence" value="ECO:0007669"/>
    <property type="project" value="InterPro"/>
</dbReference>
<evidence type="ECO:0000256" key="2">
    <source>
        <dbReference type="ARBA" id="ARBA00009897"/>
    </source>
</evidence>
<protein>
    <recommendedName>
        <fullName evidence="3">glutamine synthetase</fullName>
        <ecNumber evidence="3">6.3.1.2</ecNumber>
    </recommendedName>
</protein>
<comment type="caution">
    <text evidence="9">The sequence shown here is derived from an EMBL/GenBank/DDBJ whole genome shotgun (WGS) entry which is preliminary data.</text>
</comment>
<evidence type="ECO:0000256" key="5">
    <source>
        <dbReference type="ARBA" id="ARBA00022598"/>
    </source>
</evidence>
<evidence type="ECO:0000313" key="9">
    <source>
        <dbReference type="EMBL" id="GAX81512.1"/>
    </source>
</evidence>
<dbReference type="InterPro" id="IPR036651">
    <property type="entry name" value="Gln_synt_N_sf"/>
</dbReference>
<keyword evidence="4" id="KW-0963">Cytoplasm</keyword>
<proteinExistence type="inferred from homology"/>
<evidence type="ECO:0000256" key="7">
    <source>
        <dbReference type="ARBA" id="ARBA00022840"/>
    </source>
</evidence>
<dbReference type="EMBL" id="BEGY01000066">
    <property type="protein sequence ID" value="GAX81512.1"/>
    <property type="molecule type" value="Genomic_DNA"/>
</dbReference>
<dbReference type="STRING" id="1157962.A0A250XF30"/>
<dbReference type="PANTHER" id="PTHR20852">
    <property type="entry name" value="GLUTAMINE SYNTHETASE"/>
    <property type="match status" value="1"/>
</dbReference>
<accession>A0A250XF30</accession>
<organism evidence="9 10">
    <name type="scientific">Chlamydomonas eustigma</name>
    <dbReference type="NCBI Taxonomy" id="1157962"/>
    <lineage>
        <taxon>Eukaryota</taxon>
        <taxon>Viridiplantae</taxon>
        <taxon>Chlorophyta</taxon>
        <taxon>core chlorophytes</taxon>
        <taxon>Chlorophyceae</taxon>
        <taxon>CS clade</taxon>
        <taxon>Chlamydomonadales</taxon>
        <taxon>Chlamydomonadaceae</taxon>
        <taxon>Chlamydomonas</taxon>
    </lineage>
</organism>
<dbReference type="SUPFAM" id="SSF55931">
    <property type="entry name" value="Glutamine synthetase/guanido kinase"/>
    <property type="match status" value="1"/>
</dbReference>
<feature type="domain" description="GS catalytic" evidence="8">
    <location>
        <begin position="130"/>
        <end position="379"/>
    </location>
</feature>
<evidence type="ECO:0000256" key="3">
    <source>
        <dbReference type="ARBA" id="ARBA00012937"/>
    </source>
</evidence>
<dbReference type="SUPFAM" id="SSF54368">
    <property type="entry name" value="Glutamine synthetase, N-terminal domain"/>
    <property type="match status" value="1"/>
</dbReference>
<evidence type="ECO:0000256" key="6">
    <source>
        <dbReference type="ARBA" id="ARBA00022741"/>
    </source>
</evidence>
<dbReference type="InterPro" id="IPR050292">
    <property type="entry name" value="Glutamine_Synthetase"/>
</dbReference>
<name>A0A250XF30_9CHLO</name>
<comment type="subcellular location">
    <subcellularLocation>
        <location evidence="1">Cytoplasm</location>
    </subcellularLocation>
</comment>
<evidence type="ECO:0000313" key="10">
    <source>
        <dbReference type="Proteomes" id="UP000232323"/>
    </source>
</evidence>
<keyword evidence="5" id="KW-0436">Ligase</keyword>
<sequence>MYEHKGLLSHASLGTNSAVSSLMTSSLFCYENKILVEYVWLGSSGSDLRSKSRVFDTRPSSVDDVPMIAVDGGSYDQHPEGQEVFLKPRKLFRDPFRAGDHLLVLCDSFKTNVNSSLRNQNSSCTLEPSNSNSRAPCEETLNQASAHLPIFAAEQEYCILASSTVPSSTPAWPYAHLPDPCKPYMSVPGLSEANKLKTYASGRHLAERHLQACLHAGIKITETSQRTSPAARLWSYKLGPLLGVDLADQLWMSRFILLRLSEEEGLSVSFDPTAVGGAGARCNMKYSTSETRNPGGGLSCIQLHLELLESAHLLHLLAYSKGCVSSRSLGFEVGVGGSKEPTLVVPSKTLILKAGHYVDQRPPSNVDPYLAIMVLVSTTLQIPLPDSTVHGLGQLALSSTHSGISSPSGFPLFASQAKPCNSRSTMNSEDVLIDELDKVLGPDTPPSHFSLLQGAMYAEGYDECTSPFSSQS</sequence>
<dbReference type="AlphaFoldDB" id="A0A250XF30"/>
<reference evidence="9 10" key="1">
    <citation type="submission" date="2017-08" db="EMBL/GenBank/DDBJ databases">
        <title>Acidophilic green algal genome provides insights into adaptation to an acidic environment.</title>
        <authorList>
            <person name="Hirooka S."/>
            <person name="Hirose Y."/>
            <person name="Kanesaki Y."/>
            <person name="Higuchi S."/>
            <person name="Fujiwara T."/>
            <person name="Onuma R."/>
            <person name="Era A."/>
            <person name="Ohbayashi R."/>
            <person name="Uzuka A."/>
            <person name="Nozaki H."/>
            <person name="Yoshikawa H."/>
            <person name="Miyagishima S.Y."/>
        </authorList>
    </citation>
    <scope>NUCLEOTIDE SEQUENCE [LARGE SCALE GENOMIC DNA]</scope>
    <source>
        <strain evidence="9 10">NIES-2499</strain>
    </source>
</reference>
<dbReference type="InterPro" id="IPR008146">
    <property type="entry name" value="Gln_synth_cat_dom"/>
</dbReference>
<dbReference type="Proteomes" id="UP000232323">
    <property type="component" value="Unassembled WGS sequence"/>
</dbReference>
<dbReference type="EC" id="6.3.1.2" evidence="3"/>
<dbReference type="InterPro" id="IPR014746">
    <property type="entry name" value="Gln_synth/guanido_kin_cat_dom"/>
</dbReference>
<dbReference type="GO" id="GO:0005524">
    <property type="term" value="F:ATP binding"/>
    <property type="evidence" value="ECO:0007669"/>
    <property type="project" value="UniProtKB-KW"/>
</dbReference>
<dbReference type="GO" id="GO:0004356">
    <property type="term" value="F:glutamine synthetase activity"/>
    <property type="evidence" value="ECO:0007669"/>
    <property type="project" value="UniProtKB-EC"/>
</dbReference>
<dbReference type="OrthoDB" id="532118at2759"/>
<comment type="similarity">
    <text evidence="2">Belongs to the glutamine synthetase family.</text>
</comment>
<dbReference type="Gene3D" id="3.30.590.10">
    <property type="entry name" value="Glutamine synthetase/guanido kinase, catalytic domain"/>
    <property type="match status" value="1"/>
</dbReference>
<keyword evidence="6" id="KW-0547">Nucleotide-binding</keyword>
<evidence type="ECO:0000259" key="8">
    <source>
        <dbReference type="SMART" id="SM01230"/>
    </source>
</evidence>
<keyword evidence="10" id="KW-1185">Reference proteome</keyword>
<dbReference type="Gene3D" id="3.10.20.70">
    <property type="entry name" value="Glutamine synthetase, N-terminal domain"/>
    <property type="match status" value="1"/>
</dbReference>
<dbReference type="FunFam" id="3.30.590.10:FF:000011">
    <property type="entry name" value="Glutamine synthetase"/>
    <property type="match status" value="1"/>
</dbReference>
<dbReference type="SMART" id="SM01230">
    <property type="entry name" value="Gln-synt_C"/>
    <property type="match status" value="1"/>
</dbReference>
<dbReference type="PANTHER" id="PTHR20852:SF93">
    <property type="entry name" value="GLUTAMINE SYNTHETASE CYTOSOLIC ISOZYME 1-1"/>
    <property type="match status" value="1"/>
</dbReference>
<gene>
    <name evidence="9" type="ORF">CEUSTIGMA_g8940.t1</name>
</gene>
<evidence type="ECO:0000256" key="4">
    <source>
        <dbReference type="ARBA" id="ARBA00022490"/>
    </source>
</evidence>
<dbReference type="GO" id="GO:0005737">
    <property type="term" value="C:cytoplasm"/>
    <property type="evidence" value="ECO:0007669"/>
    <property type="project" value="UniProtKB-SubCell"/>
</dbReference>
<keyword evidence="7" id="KW-0067">ATP-binding</keyword>
<evidence type="ECO:0000256" key="1">
    <source>
        <dbReference type="ARBA" id="ARBA00004496"/>
    </source>
</evidence>